<dbReference type="Proteomes" id="UP000694843">
    <property type="component" value="Unplaced"/>
</dbReference>
<feature type="compositionally biased region" description="Basic and acidic residues" evidence="16">
    <location>
        <begin position="1345"/>
        <end position="1357"/>
    </location>
</feature>
<dbReference type="PROSITE" id="PS51533">
    <property type="entry name" value="ADD"/>
    <property type="match status" value="1"/>
</dbReference>
<feature type="domain" description="PHD-type" evidence="20">
    <location>
        <begin position="604"/>
        <end position="740"/>
    </location>
</feature>
<dbReference type="InterPro" id="IPR041430">
    <property type="entry name" value="ADD_ATRX"/>
</dbReference>
<dbReference type="CDD" id="cd11726">
    <property type="entry name" value="ADDz_ATRX"/>
    <property type="match status" value="1"/>
</dbReference>
<evidence type="ECO:0000256" key="15">
    <source>
        <dbReference type="ARBA" id="ARBA00031106"/>
    </source>
</evidence>
<dbReference type="SUPFAM" id="SSF52540">
    <property type="entry name" value="P-loop containing nucleoside triphosphate hydrolases"/>
    <property type="match status" value="2"/>
</dbReference>
<feature type="compositionally biased region" description="Basic and acidic residues" evidence="16">
    <location>
        <begin position="1684"/>
        <end position="1701"/>
    </location>
</feature>
<dbReference type="GO" id="GO:0005634">
    <property type="term" value="C:nucleus"/>
    <property type="evidence" value="ECO:0007669"/>
    <property type="project" value="UniProtKB-SubCell"/>
</dbReference>
<feature type="compositionally biased region" description="Acidic residues" evidence="16">
    <location>
        <begin position="1971"/>
        <end position="1986"/>
    </location>
</feature>
<evidence type="ECO:0000256" key="5">
    <source>
        <dbReference type="ARBA" id="ARBA00022723"/>
    </source>
</evidence>
<evidence type="ECO:0000259" key="17">
    <source>
        <dbReference type="PROSITE" id="PS51192"/>
    </source>
</evidence>
<dbReference type="PANTHER" id="PTHR45797">
    <property type="entry name" value="RAD54-LIKE"/>
    <property type="match status" value="1"/>
</dbReference>
<dbReference type="InterPro" id="IPR006600">
    <property type="entry name" value="HTH_CenpB_DNA-bd_dom"/>
</dbReference>
<feature type="region of interest" description="Disordered" evidence="16">
    <location>
        <begin position="762"/>
        <end position="812"/>
    </location>
</feature>
<evidence type="ECO:0000259" key="18">
    <source>
        <dbReference type="PROSITE" id="PS51194"/>
    </source>
</evidence>
<feature type="compositionally biased region" description="Basic and acidic residues" evidence="16">
    <location>
        <begin position="1987"/>
        <end position="1997"/>
    </location>
</feature>
<dbReference type="InterPro" id="IPR013083">
    <property type="entry name" value="Znf_RING/FYVE/PHD"/>
</dbReference>
<feature type="compositionally biased region" description="Acidic residues" evidence="16">
    <location>
        <begin position="1912"/>
        <end position="1924"/>
    </location>
</feature>
<dbReference type="Gene3D" id="3.40.50.10810">
    <property type="entry name" value="Tandem AAA-ATPase domain"/>
    <property type="match status" value="1"/>
</dbReference>
<feature type="compositionally biased region" description="Basic and acidic residues" evidence="16">
    <location>
        <begin position="1710"/>
        <end position="1723"/>
    </location>
</feature>
<feature type="compositionally biased region" description="Basic and acidic residues" evidence="16">
    <location>
        <begin position="1484"/>
        <end position="1496"/>
    </location>
</feature>
<keyword evidence="7" id="KW-0863">Zinc-finger</keyword>
<keyword evidence="14" id="KW-0539">Nucleus</keyword>
<feature type="region of interest" description="Disordered" evidence="16">
    <location>
        <begin position="439"/>
        <end position="566"/>
    </location>
</feature>
<feature type="compositionally biased region" description="Basic and acidic residues" evidence="16">
    <location>
        <begin position="2029"/>
        <end position="2061"/>
    </location>
</feature>
<accession>A0A8B7NQ54</accession>
<keyword evidence="12" id="KW-0779">Telomere</keyword>
<feature type="compositionally biased region" description="Basic and acidic residues" evidence="16">
    <location>
        <begin position="1327"/>
        <end position="1338"/>
    </location>
</feature>
<feature type="domain" description="Helicase C-terminal" evidence="18">
    <location>
        <begin position="2717"/>
        <end position="2901"/>
    </location>
</feature>
<evidence type="ECO:0000256" key="6">
    <source>
        <dbReference type="ARBA" id="ARBA00022741"/>
    </source>
</evidence>
<dbReference type="OrthoDB" id="448448at2759"/>
<feature type="compositionally biased region" description="Basic and acidic residues" evidence="16">
    <location>
        <begin position="498"/>
        <end position="521"/>
    </location>
</feature>
<dbReference type="InterPro" id="IPR011011">
    <property type="entry name" value="Znf_FYVE_PHD"/>
</dbReference>
<feature type="compositionally biased region" description="Basic and acidic residues" evidence="16">
    <location>
        <begin position="1467"/>
        <end position="1477"/>
    </location>
</feature>
<evidence type="ECO:0000256" key="11">
    <source>
        <dbReference type="ARBA" id="ARBA00022840"/>
    </source>
</evidence>
<dbReference type="PROSITE" id="PS51194">
    <property type="entry name" value="HELICASE_CTER"/>
    <property type="match status" value="1"/>
</dbReference>
<feature type="compositionally biased region" description="Low complexity" evidence="16">
    <location>
        <begin position="117"/>
        <end position="144"/>
    </location>
</feature>
<dbReference type="GO" id="GO:0003677">
    <property type="term" value="F:DNA binding"/>
    <property type="evidence" value="ECO:0007669"/>
    <property type="project" value="UniProtKB-KW"/>
</dbReference>
<dbReference type="PANTHER" id="PTHR45797:SF3">
    <property type="entry name" value="TRANSCRIPTIONAL REGULATOR ATRX HOMOLOG"/>
    <property type="match status" value="1"/>
</dbReference>
<dbReference type="Pfam" id="PF17981">
    <property type="entry name" value="ADD_ATRX"/>
    <property type="match status" value="1"/>
</dbReference>
<evidence type="ECO:0000256" key="10">
    <source>
        <dbReference type="ARBA" id="ARBA00022833"/>
    </source>
</evidence>
<feature type="compositionally biased region" description="Basic and acidic residues" evidence="16">
    <location>
        <begin position="146"/>
        <end position="160"/>
    </location>
</feature>
<name>A0A8B7NQ54_HYAAZ</name>
<feature type="compositionally biased region" description="Acidic residues" evidence="16">
    <location>
        <begin position="1407"/>
        <end position="1417"/>
    </location>
</feature>
<dbReference type="OMA" id="DENTPGR"/>
<dbReference type="GO" id="GO:0000781">
    <property type="term" value="C:chromosome, telomeric region"/>
    <property type="evidence" value="ECO:0007669"/>
    <property type="project" value="UniProtKB-SubCell"/>
</dbReference>
<feature type="region of interest" description="Disordered" evidence="16">
    <location>
        <begin position="900"/>
        <end position="1143"/>
    </location>
</feature>
<feature type="compositionally biased region" description="Basic and acidic residues" evidence="16">
    <location>
        <begin position="900"/>
        <end position="911"/>
    </location>
</feature>
<feature type="compositionally biased region" description="Basic and acidic residues" evidence="16">
    <location>
        <begin position="1880"/>
        <end position="1892"/>
    </location>
</feature>
<evidence type="ECO:0000256" key="4">
    <source>
        <dbReference type="ARBA" id="ARBA00022454"/>
    </source>
</evidence>
<feature type="compositionally biased region" description="Basic and acidic residues" evidence="16">
    <location>
        <begin position="1925"/>
        <end position="1966"/>
    </location>
</feature>
<evidence type="ECO:0000313" key="22">
    <source>
        <dbReference type="RefSeq" id="XP_018015859.1"/>
    </source>
</evidence>
<feature type="compositionally biased region" description="Basic and acidic residues" evidence="16">
    <location>
        <begin position="460"/>
        <end position="484"/>
    </location>
</feature>
<dbReference type="InterPro" id="IPR038718">
    <property type="entry name" value="SNF2-like_sf"/>
</dbReference>
<evidence type="ECO:0000256" key="9">
    <source>
        <dbReference type="ARBA" id="ARBA00022806"/>
    </source>
</evidence>
<feature type="compositionally biased region" description="Basic residues" evidence="16">
    <location>
        <begin position="1388"/>
        <end position="1400"/>
    </location>
</feature>
<gene>
    <name evidence="22" type="primary">LOC108672667</name>
</gene>
<dbReference type="Gene3D" id="3.40.50.300">
    <property type="entry name" value="P-loop containing nucleotide triphosphate hydrolases"/>
    <property type="match status" value="1"/>
</dbReference>
<dbReference type="SMART" id="SM00487">
    <property type="entry name" value="DEXDc"/>
    <property type="match status" value="1"/>
</dbReference>
<feature type="compositionally biased region" description="Basic and acidic residues" evidence="16">
    <location>
        <begin position="2111"/>
        <end position="2122"/>
    </location>
</feature>
<feature type="compositionally biased region" description="Low complexity" evidence="16">
    <location>
        <begin position="1619"/>
        <end position="1644"/>
    </location>
</feature>
<feature type="compositionally biased region" description="Basic residues" evidence="16">
    <location>
        <begin position="3182"/>
        <end position="3191"/>
    </location>
</feature>
<feature type="compositionally biased region" description="Acidic residues" evidence="16">
    <location>
        <begin position="1522"/>
        <end position="1537"/>
    </location>
</feature>
<dbReference type="GO" id="GO:0010468">
    <property type="term" value="P:regulation of gene expression"/>
    <property type="evidence" value="ECO:0007669"/>
    <property type="project" value="UniProtKB-ARBA"/>
</dbReference>
<dbReference type="RefSeq" id="XP_018015859.1">
    <property type="nucleotide sequence ID" value="XM_018160370.2"/>
</dbReference>
<feature type="compositionally biased region" description="Acidic residues" evidence="16">
    <location>
        <begin position="922"/>
        <end position="940"/>
    </location>
</feature>
<dbReference type="CDD" id="cd18793">
    <property type="entry name" value="SF2_C_SNF"/>
    <property type="match status" value="1"/>
</dbReference>
<dbReference type="GO" id="GO:0016887">
    <property type="term" value="F:ATP hydrolysis activity"/>
    <property type="evidence" value="ECO:0007669"/>
    <property type="project" value="InterPro"/>
</dbReference>
<feature type="compositionally biased region" description="Basic and acidic residues" evidence="16">
    <location>
        <begin position="1560"/>
        <end position="1570"/>
    </location>
</feature>
<feature type="compositionally biased region" description="Acidic residues" evidence="16">
    <location>
        <begin position="1369"/>
        <end position="1382"/>
    </location>
</feature>
<proteinExistence type="inferred from homology"/>
<dbReference type="InterPro" id="IPR025766">
    <property type="entry name" value="ADD"/>
</dbReference>
<protein>
    <recommendedName>
        <fullName evidence="15">ATP-dependent helicase ATRX</fullName>
    </recommendedName>
</protein>
<keyword evidence="10" id="KW-0862">Zinc</keyword>
<dbReference type="GO" id="GO:0008270">
    <property type="term" value="F:zinc ion binding"/>
    <property type="evidence" value="ECO:0007669"/>
    <property type="project" value="UniProtKB-KW"/>
</dbReference>
<dbReference type="Pfam" id="PF00271">
    <property type="entry name" value="Helicase_C"/>
    <property type="match status" value="1"/>
</dbReference>
<feature type="compositionally biased region" description="Basic and acidic residues" evidence="16">
    <location>
        <begin position="976"/>
        <end position="1019"/>
    </location>
</feature>
<dbReference type="GO" id="GO:0005524">
    <property type="term" value="F:ATP binding"/>
    <property type="evidence" value="ECO:0007669"/>
    <property type="project" value="UniProtKB-KW"/>
</dbReference>
<evidence type="ECO:0000256" key="1">
    <source>
        <dbReference type="ARBA" id="ARBA00004123"/>
    </source>
</evidence>
<evidence type="ECO:0000256" key="2">
    <source>
        <dbReference type="ARBA" id="ARBA00004574"/>
    </source>
</evidence>
<evidence type="ECO:0000256" key="14">
    <source>
        <dbReference type="ARBA" id="ARBA00023242"/>
    </source>
</evidence>
<dbReference type="InterPro" id="IPR001650">
    <property type="entry name" value="Helicase_C-like"/>
</dbReference>
<feature type="domain" description="Helicase ATP-binding" evidence="17">
    <location>
        <begin position="2309"/>
        <end position="2497"/>
    </location>
</feature>
<keyword evidence="4" id="KW-0158">Chromosome</keyword>
<organism evidence="21 22">
    <name type="scientific">Hyalella azteca</name>
    <name type="common">Amphipod</name>
    <dbReference type="NCBI Taxonomy" id="294128"/>
    <lineage>
        <taxon>Eukaryota</taxon>
        <taxon>Metazoa</taxon>
        <taxon>Ecdysozoa</taxon>
        <taxon>Arthropoda</taxon>
        <taxon>Crustacea</taxon>
        <taxon>Multicrustacea</taxon>
        <taxon>Malacostraca</taxon>
        <taxon>Eumalacostraca</taxon>
        <taxon>Peracarida</taxon>
        <taxon>Amphipoda</taxon>
        <taxon>Senticaudata</taxon>
        <taxon>Talitrida</taxon>
        <taxon>Talitroidea</taxon>
        <taxon>Hyalellidae</taxon>
        <taxon>Hyalella</taxon>
    </lineage>
</organism>
<feature type="compositionally biased region" description="Basic residues" evidence="16">
    <location>
        <begin position="2176"/>
        <end position="2185"/>
    </location>
</feature>
<dbReference type="InterPro" id="IPR049730">
    <property type="entry name" value="SNF2/RAD54-like_C"/>
</dbReference>
<feature type="region of interest" description="Disordered" evidence="16">
    <location>
        <begin position="1185"/>
        <end position="1822"/>
    </location>
</feature>
<sequence length="3201" mass="359430">MGLEDDADGDDQVAVIMKGETYRLAALKHSEHHDVEGKLYDKLCSRTSTKNLSRNEVRKLALTVAKEVNDDKFDATVNWLDDFMRRFCLSTRKSNSLGKQIAKLKIKGKQGLVAAKSKGASKANGAAKATTTASSEPQDSSLSSDKNNDTQKNTDSKAHQNETPVASRVCDKTTKNNSCELSVKETDKTDTANSNKQSSSEVVTDAKHCDESDSDDDIVNSSLVNDDEEAKINKPQSFKSNKSIKSIGPKIKGRRNADIIENGIHKPKKLDHQVIENKKRDSSVVSLDTDQEKSVVEDCASVTSALPDIDLNDIDIPLATNSEGSLPLMDASEVVPISESPSLLEDAGNDTVDLDTTDGDPGLTLAMAAIASSGCDEPKPAAGGGIRLRNLSDLLCTPEKEKIANDSGRDRGKDMGTLLLEAVDLPEKKVPGRSTLMTLFRTKGKEDSNSNKENSNSKATSKESSLEVYEKSKSVAKPEDEGSKKISAKKKNFNFSDYTEKSKEKGRDNYDKDSDSEKAESEETTTVSDSDDDDDEEEEEDDEGSVPVDDKSDAESGKASSEAEDDLIEAKCDDGDVESAKWEAENAVTYTKKEDKLFERQSKELLEKMQTCLPRCTGCNEQVNHKMPALVFTHPILGVLLCKRCRKFYGKGTWKKDKEGLDEYCRWCANGGDLMLCDFCTNGFCKPCLRRNFGRSAIRDVGRNKKWECYVCNMKPLTDLRLQHRAVLLNLRNCTEQALAKSRTERAKTNLDNKFAVLKAKRSEKNLATPSTEENNDKSSSSKVETSHEPETVNDPASAEATETSSEDSAPWLSTSLKDLKDMLDMCSSQVGRVQTKWLQDAKSASDSTRLQCSRRLLRLMRAMSDNFVAVENKFLANCGKDRDELVQVLLGLESEQRDVETKYKDVEDTAQKPVPQSADADMQEGDEDPGLGNVLDDDSLSTKEKHSEEKMEILEDVPPKTETSDKRSTKVKTPKKPETRHSDPSESEPEIPKRVLRNRVEISKKVEIVEQKEPERTVKRVSGRLLRSQQPTRVTTNDDDAGNESGVDPVKAKDEAQSSAKPFSRRTRRTKDDEEDETVSKDLPVTDETERPESADVPRDISNTEEMEDNESVSNEKDDLSKESEDDDNENTLVFDKDGISDKEVDKFDELLNNKKQSNVCKESVDKEDVIDTKTVDKLANSSIAKKKALVKSDKDGESTSNVEPEQESAEVKSDQEDSEADEQLKKTKNDNKKNSYEQLKKTKEENKKNSDEQLKKTKEENKKNTDEQLKKTKEENKRNSDVGASSESDTEKPGPRRSHRSCALEEKTYTEASVSKKREHKKRSQPSDDEKKEPEKSKKRTRSCTEEDKKNEGSSKKRSRRGKDEKTDEECDADSESDPDDQLKSRSPRKSKKKKRDMKRSEASASEEEEEQEQDEGTRLSPRVRKRKKSGEEERKRSSKKKGSKKDKYADMDSDEYEKKKKAYFKREMKKKENKDSDEDNSDGKSDDDAKEGGAADDNIDNTDDVLEKTLQLFSKDEVCDNENDQDDIPEEDEAVNNREIAAESEEDSDNSKASNKPTKESEADSVSKSKAPAVAEDESLSQKDAGEENSQANGDDKIKSSSETDNESENPPLNNDVAKAALLADSDSDPASLVSKDTNSSTKKKPKDKKKNTENEAAKQELLDSDSDEIMKDIMTAVTAKKSDKAKKPSKEQDESSKQSKSKNKSKAKESVGKDKKSGNDSDSSPSKSKNKSDKKAKTANEAALADLLKSDSDSEASQKSSKDKKSLLEKLTGKAKIVKKRKGKVGPKCSKPKSDGGQESDGELERLRGKRQLEEQKPVVEVTALHPVLLETLKKEESVSVEECEKYLKDIRAKNVSSSSSSSDDDDDRRKKKKVARSDEDSDAEFKSLMKFQLKKKFTSKTSTASGDNDEDDDSEEEELNNDKDEDKEKSDKDDKKDGESKEAKSKVNGKKEGSKKSKEGLLDISLNEEAENEEEEEEENGEGEKKTKKESKSVGVTLNDKIKKTLLMSSDEEGAGGSNSSEDAATKRDRELIEEEKKKKYEKMKAKQKEKELKEQEAEENDATENENNKEADDEAENDKVKKPVGKKGYMSLKFSSDEDEDAEKSDDKEADKKNINDDSEDSDDSEMESPRKSRMFIDSDSDFEIFEPSSRKRKAKDPSSESEDLSSDNKKKKRKRLKKTMSSSSEEDGAQDGDKNADEETPSKRKVRRIIKDADLTESTKNATQQEEDRRSRIKERQQLYNKIFEINVEADQGDVTKLVLDFDPETKEELVSVNSKLVPLLKPHQVKGIKFMWEATCESLERCEKEAGSGAILAHCMGLGKTLQVIVFLHTLLTCKALHKHMRRVLVLCPVNTVYNWVSEFKKWLKGKLLPFDVIELISAKDLWNRAYRLDEWHKESGVCIMGYDMFRTLSNEKNKKYKGKMKEIFQKTLVNPGPDFVICDEGHILKNEKSAISVAVNKMSTMRRVVLTGTPLQNNLKEYHCMIQFVKPNLLGTRKEFLNRFVNPINAGSCADATPRDVKRMKRRAHILHNLLEGCVQRFDYTVLKPFLPPKMEYVISVQMSDLQCELYSYYLANLAQGGPKRVGSGLFVDFNNLSRVWTHPMVLALQARRAMFDEDEEELDDFICDETTSESSDDDNPRKKKKKKNVKESEEEAVSRPDSPGDDLPDGLTQTGKVRPDWWKKIVAVSVDSNIGEDEWMNRIELSGKLVLLLNIMRECSSIGDKVLVFSQSILALDMIEEFLALIDQGLLEMPSYEDAMPLQFKHWKREKDYLRLDGSVSADIRKAQCKFFNEKDNDRCRLFLISTRAGGIGINLVAANRVIIFDSSWNPAHDTQSIFRVYRFGQTKPSYIYRFVAQGTMEEKIYSRQVNKISTSLRVVDEHQIKRYFNTTDLADLYEFNPADVESRDTPIVPEDRLLAELIIRHKNWIVGYHEHDSLLENQTNEELSEEERKAAWEDFENEKKGLVPQMGNRAVMNYGNSNMPFPASVPPFDINQVIQTIFTQNPNLTQTQLQENVIMATRQIQKIHLNHYQRIRTYVYNLKNPLLGPEVRAQLPYGDQVNLLPMLEAQLAVLEDNITKENLVINKMQPTVAPSSSQLMAAGVAYGAPALTGGSRTEQFIDRSKVIQANMIQRSSSMVTPASVGRMDGAGASTSAANAASSTSQMIRAQQLARKAQKMQKPKKPGSAEVVTLE</sequence>
<feature type="compositionally biased region" description="Acidic residues" evidence="16">
    <location>
        <begin position="2123"/>
        <end position="2133"/>
    </location>
</feature>
<evidence type="ECO:0000313" key="21">
    <source>
        <dbReference type="Proteomes" id="UP000694843"/>
    </source>
</evidence>
<dbReference type="Pfam" id="PF00176">
    <property type="entry name" value="SNF2-rel_dom"/>
    <property type="match status" value="1"/>
</dbReference>
<dbReference type="InterPro" id="IPR027417">
    <property type="entry name" value="P-loop_NTPase"/>
</dbReference>
<evidence type="ECO:0000256" key="12">
    <source>
        <dbReference type="ARBA" id="ARBA00022895"/>
    </source>
</evidence>
<keyword evidence="13" id="KW-0238">DNA-binding</keyword>
<evidence type="ECO:0000256" key="13">
    <source>
        <dbReference type="ARBA" id="ARBA00023125"/>
    </source>
</evidence>
<feature type="compositionally biased region" description="Polar residues" evidence="16">
    <location>
        <begin position="191"/>
        <end position="202"/>
    </location>
</feature>
<feature type="region of interest" description="Disordered" evidence="16">
    <location>
        <begin position="1854"/>
        <end position="2240"/>
    </location>
</feature>
<feature type="compositionally biased region" description="Acidic residues" evidence="16">
    <location>
        <begin position="529"/>
        <end position="544"/>
    </location>
</feature>
<feature type="compositionally biased region" description="Polar residues" evidence="16">
    <location>
        <begin position="766"/>
        <end position="784"/>
    </location>
</feature>
<dbReference type="GeneID" id="108672667"/>
<evidence type="ECO:0000256" key="7">
    <source>
        <dbReference type="ARBA" id="ARBA00022771"/>
    </source>
</evidence>
<feature type="compositionally biased region" description="Basic residues" evidence="16">
    <location>
        <begin position="1317"/>
        <end position="1326"/>
    </location>
</feature>
<feature type="compositionally biased region" description="Basic and acidic residues" evidence="16">
    <location>
        <begin position="1807"/>
        <end position="1822"/>
    </location>
</feature>
<feature type="region of interest" description="Disordered" evidence="16">
    <location>
        <begin position="185"/>
        <end position="220"/>
    </location>
</feature>
<dbReference type="GO" id="GO:0004386">
    <property type="term" value="F:helicase activity"/>
    <property type="evidence" value="ECO:0007669"/>
    <property type="project" value="UniProtKB-KW"/>
</dbReference>
<evidence type="ECO:0000256" key="3">
    <source>
        <dbReference type="ARBA" id="ARBA00007025"/>
    </source>
</evidence>
<feature type="compositionally biased region" description="Basic and acidic residues" evidence="16">
    <location>
        <begin position="1224"/>
        <end position="1282"/>
    </location>
</feature>
<feature type="compositionally biased region" description="Low complexity" evidence="16">
    <location>
        <begin position="795"/>
        <end position="811"/>
    </location>
</feature>
<feature type="compositionally biased region" description="Basic and acidic residues" evidence="16">
    <location>
        <begin position="1764"/>
        <end position="1776"/>
    </location>
</feature>
<dbReference type="SMART" id="SM00490">
    <property type="entry name" value="HELICc"/>
    <property type="match status" value="1"/>
</dbReference>
<evidence type="ECO:0000259" key="19">
    <source>
        <dbReference type="PROSITE" id="PS51253"/>
    </source>
</evidence>
<dbReference type="InterPro" id="IPR014001">
    <property type="entry name" value="Helicase_ATP-bd"/>
</dbReference>
<feature type="compositionally biased region" description="Basic and acidic residues" evidence="16">
    <location>
        <begin position="941"/>
        <end position="969"/>
    </location>
</feature>
<evidence type="ECO:0000256" key="16">
    <source>
        <dbReference type="SAM" id="MobiDB-lite"/>
    </source>
</evidence>
<feature type="domain" description="HTH CENPB-type" evidence="19">
    <location>
        <begin position="23"/>
        <end position="93"/>
    </location>
</feature>
<feature type="compositionally biased region" description="Basic and acidic residues" evidence="16">
    <location>
        <begin position="1089"/>
        <end position="1100"/>
    </location>
</feature>
<evidence type="ECO:0000259" key="20">
    <source>
        <dbReference type="PROSITE" id="PS51533"/>
    </source>
</evidence>
<feature type="compositionally biased region" description="Acidic residues" evidence="16">
    <location>
        <begin position="2632"/>
        <end position="2643"/>
    </location>
</feature>
<comment type="similarity">
    <text evidence="3">Belongs to the SNF2/RAD54 helicase family.</text>
</comment>
<keyword evidence="5" id="KW-0479">Metal-binding</keyword>
<dbReference type="PROSITE" id="PS51253">
    <property type="entry name" value="HTH_CENPB"/>
    <property type="match status" value="1"/>
</dbReference>
<keyword evidence="8" id="KW-0378">Hydrolase</keyword>
<evidence type="ECO:0000256" key="8">
    <source>
        <dbReference type="ARBA" id="ARBA00022801"/>
    </source>
</evidence>
<feature type="compositionally biased region" description="Basic residues" evidence="16">
    <location>
        <begin position="1780"/>
        <end position="1789"/>
    </location>
</feature>
<keyword evidence="6" id="KW-0547">Nucleotide-binding</keyword>
<feature type="compositionally biased region" description="Basic and acidic residues" evidence="16">
    <location>
        <begin position="2134"/>
        <end position="2143"/>
    </location>
</feature>
<comment type="subcellular location">
    <subcellularLocation>
        <location evidence="2">Chromosome</location>
        <location evidence="2">Telomere</location>
    </subcellularLocation>
    <subcellularLocation>
        <location evidence="1">Nucleus</location>
    </subcellularLocation>
</comment>
<keyword evidence="21" id="KW-1185">Reference proteome</keyword>
<dbReference type="InterPro" id="IPR000330">
    <property type="entry name" value="SNF2_N"/>
</dbReference>
<feature type="region of interest" description="Disordered" evidence="16">
    <location>
        <begin position="117"/>
        <end position="170"/>
    </location>
</feature>
<dbReference type="PROSITE" id="PS51192">
    <property type="entry name" value="HELICASE_ATP_BIND_1"/>
    <property type="match status" value="1"/>
</dbReference>
<dbReference type="InterPro" id="IPR044574">
    <property type="entry name" value="ARIP4-like"/>
</dbReference>
<feature type="region of interest" description="Disordered" evidence="16">
    <location>
        <begin position="2632"/>
        <end position="2679"/>
    </location>
</feature>
<feature type="region of interest" description="Disordered" evidence="16">
    <location>
        <begin position="3177"/>
        <end position="3201"/>
    </location>
</feature>
<feature type="compositionally biased region" description="Basic and acidic residues" evidence="16">
    <location>
        <begin position="1654"/>
        <end position="1665"/>
    </location>
</feature>
<feature type="compositionally biased region" description="Basic and acidic residues" evidence="16">
    <location>
        <begin position="1115"/>
        <end position="1124"/>
    </location>
</feature>
<keyword evidence="11" id="KW-0067">ATP-binding</keyword>
<feature type="compositionally biased region" description="Basic and acidic residues" evidence="16">
    <location>
        <begin position="2198"/>
        <end position="2209"/>
    </location>
</feature>
<dbReference type="SUPFAM" id="SSF57903">
    <property type="entry name" value="FYVE/PHD zinc finger"/>
    <property type="match status" value="1"/>
</dbReference>
<reference evidence="22" key="1">
    <citation type="submission" date="2025-08" db="UniProtKB">
        <authorList>
            <consortium name="RefSeq"/>
        </authorList>
    </citation>
    <scope>IDENTIFICATION</scope>
    <source>
        <tissue evidence="22">Whole organism</tissue>
    </source>
</reference>
<dbReference type="Gene3D" id="3.30.40.10">
    <property type="entry name" value="Zinc/RING finger domain, C3HC4 (zinc finger)"/>
    <property type="match status" value="1"/>
</dbReference>
<dbReference type="KEGG" id="hazt:108672667"/>
<keyword evidence="9" id="KW-0347">Helicase</keyword>